<reference evidence="3 4" key="1">
    <citation type="submission" date="2016-01" db="EMBL/GenBank/DDBJ databases">
        <title>Genome sequence of Oerskovia enterophila VJag, an agar and cellulose degrading bacterium.</title>
        <authorList>
            <person name="Poehlein A."/>
            <person name="Jag V."/>
            <person name="Bengelsdorf F."/>
            <person name="Duerre P."/>
            <person name="Daniel R."/>
        </authorList>
    </citation>
    <scope>NUCLEOTIDE SEQUENCE [LARGE SCALE GENOMIC DNA]</scope>
    <source>
        <strain evidence="3 4">VJag</strain>
    </source>
</reference>
<keyword evidence="2" id="KW-0812">Transmembrane</keyword>
<organism evidence="3 4">
    <name type="scientific">Oerskovia enterophila</name>
    <dbReference type="NCBI Taxonomy" id="43678"/>
    <lineage>
        <taxon>Bacteria</taxon>
        <taxon>Bacillati</taxon>
        <taxon>Actinomycetota</taxon>
        <taxon>Actinomycetes</taxon>
        <taxon>Micrococcales</taxon>
        <taxon>Cellulomonadaceae</taxon>
        <taxon>Oerskovia</taxon>
    </lineage>
</organism>
<name>A0A163R2E3_9CELL</name>
<feature type="transmembrane region" description="Helical" evidence="2">
    <location>
        <begin position="41"/>
        <end position="62"/>
    </location>
</feature>
<evidence type="ECO:0000256" key="1">
    <source>
        <dbReference type="SAM" id="MobiDB-lite"/>
    </source>
</evidence>
<keyword evidence="2" id="KW-1133">Transmembrane helix</keyword>
<accession>A0A163R2E3</accession>
<protein>
    <submittedName>
        <fullName evidence="3">Uncharacterized protein</fullName>
    </submittedName>
</protein>
<dbReference type="EMBL" id="LRIE01000077">
    <property type="protein sequence ID" value="KZM34783.1"/>
    <property type="molecule type" value="Genomic_DNA"/>
</dbReference>
<dbReference type="OrthoDB" id="5148852at2"/>
<dbReference type="Proteomes" id="UP000076447">
    <property type="component" value="Unassembled WGS sequence"/>
</dbReference>
<dbReference type="AlphaFoldDB" id="A0A163R2E3"/>
<evidence type="ECO:0000313" key="4">
    <source>
        <dbReference type="Proteomes" id="UP000076447"/>
    </source>
</evidence>
<gene>
    <name evidence="3" type="ORF">OJAG_25890</name>
</gene>
<evidence type="ECO:0000256" key="2">
    <source>
        <dbReference type="SAM" id="Phobius"/>
    </source>
</evidence>
<dbReference type="STRING" id="43678.OJAG_25890"/>
<dbReference type="RefSeq" id="WP_157516403.1">
    <property type="nucleotide sequence ID" value="NZ_LRIE01000077.1"/>
</dbReference>
<feature type="region of interest" description="Disordered" evidence="1">
    <location>
        <begin position="60"/>
        <end position="105"/>
    </location>
</feature>
<comment type="caution">
    <text evidence="3">The sequence shown here is derived from an EMBL/GenBank/DDBJ whole genome shotgun (WGS) entry which is preliminary data.</text>
</comment>
<keyword evidence="2" id="KW-0472">Membrane</keyword>
<dbReference type="PATRIC" id="fig|43678.3.peg.2707"/>
<evidence type="ECO:0000313" key="3">
    <source>
        <dbReference type="EMBL" id="KZM34783.1"/>
    </source>
</evidence>
<sequence length="213" mass="22597">MSDEQFAATLRQAVDTAPVRSPLAPEAVTARVRSRQRTRRLTGAGVTALALVGIATSLGPAAPSSPRETNPAASAPAPSPTPAPTTNERTEEPVGTPGREIDPELLGSSIVGGYEGWWNGTPTGDTGGVLPFDQWPQENRDHPRTATYNTRTGTLVETFDLIAQDPIENYVPVPDPTWPANSIVILDADTNELLEHFPVHENGSTDGYLPGSP</sequence>
<feature type="region of interest" description="Disordered" evidence="1">
    <location>
        <begin position="1"/>
        <end position="46"/>
    </location>
</feature>
<proteinExistence type="predicted"/>